<dbReference type="InterPro" id="IPR029066">
    <property type="entry name" value="PLP-binding_barrel"/>
</dbReference>
<evidence type="ECO:0000259" key="10">
    <source>
        <dbReference type="Pfam" id="PF00278"/>
    </source>
</evidence>
<dbReference type="InterPro" id="IPR022644">
    <property type="entry name" value="De-COase2_N"/>
</dbReference>
<feature type="active site" description="Proton donor" evidence="8">
    <location>
        <position position="323"/>
    </location>
</feature>
<evidence type="ECO:0000256" key="6">
    <source>
        <dbReference type="ARBA" id="ARBA00034138"/>
    </source>
</evidence>
<comment type="pathway">
    <text evidence="5">Amine and polyamine biosynthesis; putrescine biosynthesis via L-ornithine pathway; putrescine from L-ornithine: step 1/1.</text>
</comment>
<proteinExistence type="inferred from homology"/>
<dbReference type="GO" id="GO:0033387">
    <property type="term" value="P:putrescine biosynthetic process from arginine, via ornithine"/>
    <property type="evidence" value="ECO:0007669"/>
    <property type="project" value="TreeGrafter"/>
</dbReference>
<name>A0A397Q6M9_9HYPH</name>
<dbReference type="PROSITE" id="PS00879">
    <property type="entry name" value="ODR_DC_2_2"/>
    <property type="match status" value="1"/>
</dbReference>
<feature type="modified residue" description="N6-(pyridoxal phosphate)lysine" evidence="8">
    <location>
        <position position="48"/>
    </location>
</feature>
<dbReference type="InterPro" id="IPR002433">
    <property type="entry name" value="Orn_de-COase"/>
</dbReference>
<evidence type="ECO:0000256" key="3">
    <source>
        <dbReference type="ARBA" id="ARBA00022898"/>
    </source>
</evidence>
<dbReference type="RefSeq" id="WP_119061663.1">
    <property type="nucleotide sequence ID" value="NZ_QXDF01000001.1"/>
</dbReference>
<dbReference type="InterPro" id="IPR022643">
    <property type="entry name" value="De-COase2_C"/>
</dbReference>
<feature type="domain" description="Orn/DAP/Arg decarboxylase 2 N-terminal" evidence="11">
    <location>
        <begin position="32"/>
        <end position="260"/>
    </location>
</feature>
<dbReference type="InterPro" id="IPR022653">
    <property type="entry name" value="De-COase2_pyr-phos_BS"/>
</dbReference>
<gene>
    <name evidence="12" type="ORF">BXY53_2030</name>
</gene>
<feature type="domain" description="Orn/DAP/Arg decarboxylase 2 C-terminal" evidence="10">
    <location>
        <begin position="263"/>
        <end position="351"/>
    </location>
</feature>
<reference evidence="12 13" key="1">
    <citation type="submission" date="2018-08" db="EMBL/GenBank/DDBJ databases">
        <title>Genomic Encyclopedia of Archaeal and Bacterial Type Strains, Phase II (KMG-II): from individual species to whole genera.</title>
        <authorList>
            <person name="Goeker M."/>
        </authorList>
    </citation>
    <scope>NUCLEOTIDE SEQUENCE [LARGE SCALE GENOMIC DNA]</scope>
    <source>
        <strain evidence="12 13">DSM 5002</strain>
    </source>
</reference>
<dbReference type="PRINTS" id="PR01179">
    <property type="entry name" value="ODADCRBXLASE"/>
</dbReference>
<dbReference type="Proteomes" id="UP000266273">
    <property type="component" value="Unassembled WGS sequence"/>
</dbReference>
<sequence>MEQFSCAAELLRHRRPDVPVLCVRPHAAARAVEWFRDSFPGRTLYAVKANDAPDVLAALHQAGLRDFDAASLDEIARVNALPGAQAHVMNPIKSRSLIRAAYFDYGVRTFAFDSAAELDKILTETGGARDLTLMLRIVCPNTHSEIPLEGKYGVALSDAADLLMRARAVAERLGLTFHVGSQAMSPEGFGEALRTTARYIATAPARIDLVDVGGGFPARYPGLEPPPLSAFVDAIAESFDRLWVGDNCELWAEPGRALVAEAESVLVRVEARKGGTLYINDGAFGTLFDAAHANFVFPTRALRAGEGEIDGPETGFALFGPTCDSFDHLPGPFMLPADIGEGDYIEIGNIGAYGHVMASPFNGFGRYERVSLTDAPMMSMYDADTEARPADKAGALG</sequence>
<evidence type="ECO:0000256" key="2">
    <source>
        <dbReference type="ARBA" id="ARBA00008872"/>
    </source>
</evidence>
<evidence type="ECO:0000313" key="13">
    <source>
        <dbReference type="Proteomes" id="UP000266273"/>
    </source>
</evidence>
<dbReference type="GO" id="GO:0004586">
    <property type="term" value="F:ornithine decarboxylase activity"/>
    <property type="evidence" value="ECO:0007669"/>
    <property type="project" value="UniProtKB-EC"/>
</dbReference>
<evidence type="ECO:0000256" key="9">
    <source>
        <dbReference type="RuleBase" id="RU003737"/>
    </source>
</evidence>
<keyword evidence="3 8" id="KW-0663">Pyridoxal phosphate</keyword>
<dbReference type="PANTHER" id="PTHR11482:SF6">
    <property type="entry name" value="ORNITHINE DECARBOXYLASE 1-RELATED"/>
    <property type="match status" value="1"/>
</dbReference>
<keyword evidence="4" id="KW-0456">Lyase</keyword>
<dbReference type="GO" id="GO:0005737">
    <property type="term" value="C:cytoplasm"/>
    <property type="evidence" value="ECO:0007669"/>
    <property type="project" value="TreeGrafter"/>
</dbReference>
<comment type="catalytic activity">
    <reaction evidence="7">
        <text>L-ornithine + H(+) = putrescine + CO2</text>
        <dbReference type="Rhea" id="RHEA:22964"/>
        <dbReference type="ChEBI" id="CHEBI:15378"/>
        <dbReference type="ChEBI" id="CHEBI:16526"/>
        <dbReference type="ChEBI" id="CHEBI:46911"/>
        <dbReference type="ChEBI" id="CHEBI:326268"/>
        <dbReference type="EC" id="4.1.1.17"/>
    </reaction>
</comment>
<dbReference type="Pfam" id="PF00278">
    <property type="entry name" value="Orn_DAP_Arg_deC"/>
    <property type="match status" value="1"/>
</dbReference>
<accession>A0A397Q6M9</accession>
<dbReference type="Pfam" id="PF02784">
    <property type="entry name" value="Orn_Arg_deC_N"/>
    <property type="match status" value="1"/>
</dbReference>
<dbReference type="InterPro" id="IPR000183">
    <property type="entry name" value="Orn/DAP/Arg_de-COase"/>
</dbReference>
<dbReference type="EMBL" id="QXDF01000001">
    <property type="protein sequence ID" value="RIA56916.1"/>
    <property type="molecule type" value="Genomic_DNA"/>
</dbReference>
<dbReference type="InterPro" id="IPR022657">
    <property type="entry name" value="De-COase2_CS"/>
</dbReference>
<evidence type="ECO:0000256" key="4">
    <source>
        <dbReference type="ARBA" id="ARBA00023239"/>
    </source>
</evidence>
<dbReference type="SUPFAM" id="SSF50621">
    <property type="entry name" value="Alanine racemase C-terminal domain-like"/>
    <property type="match status" value="1"/>
</dbReference>
<evidence type="ECO:0000256" key="1">
    <source>
        <dbReference type="ARBA" id="ARBA00001933"/>
    </source>
</evidence>
<dbReference type="PROSITE" id="PS00878">
    <property type="entry name" value="ODR_DC_2_1"/>
    <property type="match status" value="1"/>
</dbReference>
<protein>
    <recommendedName>
        <fullName evidence="6">ornithine decarboxylase</fullName>
        <ecNumber evidence="6">4.1.1.17</ecNumber>
    </recommendedName>
</protein>
<evidence type="ECO:0000256" key="5">
    <source>
        <dbReference type="ARBA" id="ARBA00034115"/>
    </source>
</evidence>
<dbReference type="EC" id="4.1.1.17" evidence="6"/>
<organism evidence="12 13">
    <name type="scientific">Dichotomicrobium thermohalophilum</name>
    <dbReference type="NCBI Taxonomy" id="933063"/>
    <lineage>
        <taxon>Bacteria</taxon>
        <taxon>Pseudomonadati</taxon>
        <taxon>Pseudomonadota</taxon>
        <taxon>Alphaproteobacteria</taxon>
        <taxon>Hyphomicrobiales</taxon>
        <taxon>Hyphomicrobiaceae</taxon>
        <taxon>Dichotomicrobium</taxon>
    </lineage>
</organism>
<dbReference type="OrthoDB" id="9802147at2"/>
<evidence type="ECO:0000259" key="11">
    <source>
        <dbReference type="Pfam" id="PF02784"/>
    </source>
</evidence>
<dbReference type="Gene3D" id="3.20.20.10">
    <property type="entry name" value="Alanine racemase"/>
    <property type="match status" value="1"/>
</dbReference>
<evidence type="ECO:0000313" key="12">
    <source>
        <dbReference type="EMBL" id="RIA56916.1"/>
    </source>
</evidence>
<comment type="cofactor">
    <cofactor evidence="1 8">
        <name>pyridoxal 5'-phosphate</name>
        <dbReference type="ChEBI" id="CHEBI:597326"/>
    </cofactor>
</comment>
<comment type="similarity">
    <text evidence="2 9">Belongs to the Orn/Lys/Arg decarboxylase class-II family.</text>
</comment>
<evidence type="ECO:0000256" key="7">
    <source>
        <dbReference type="ARBA" id="ARBA00049127"/>
    </source>
</evidence>
<dbReference type="Gene3D" id="2.40.37.10">
    <property type="entry name" value="Lyase, Ornithine Decarboxylase, Chain A, domain 1"/>
    <property type="match status" value="1"/>
</dbReference>
<dbReference type="InterPro" id="IPR009006">
    <property type="entry name" value="Ala_racemase/Decarboxylase_C"/>
</dbReference>
<keyword evidence="13" id="KW-1185">Reference proteome</keyword>
<dbReference type="AlphaFoldDB" id="A0A397Q6M9"/>
<dbReference type="PANTHER" id="PTHR11482">
    <property type="entry name" value="ARGININE/DIAMINOPIMELATE/ORNITHINE DECARBOXYLASE"/>
    <property type="match status" value="1"/>
</dbReference>
<evidence type="ECO:0000256" key="8">
    <source>
        <dbReference type="PIRSR" id="PIRSR600183-50"/>
    </source>
</evidence>
<dbReference type="SUPFAM" id="SSF51419">
    <property type="entry name" value="PLP-binding barrel"/>
    <property type="match status" value="1"/>
</dbReference>
<comment type="caution">
    <text evidence="12">The sequence shown here is derived from an EMBL/GenBank/DDBJ whole genome shotgun (WGS) entry which is preliminary data.</text>
</comment>